<gene>
    <name evidence="7" type="ORF">ABIE13_001928</name>
</gene>
<dbReference type="InterPro" id="IPR009057">
    <property type="entry name" value="Homeodomain-like_sf"/>
</dbReference>
<dbReference type="InterPro" id="IPR036388">
    <property type="entry name" value="WH-like_DNA-bd_sf"/>
</dbReference>
<accession>A0ABV2Q710</accession>
<protein>
    <submittedName>
        <fullName evidence="7">DNA-binding MurR/RpiR family transcriptional regulator</fullName>
    </submittedName>
</protein>
<name>A0ABV2Q710_9BURK</name>
<evidence type="ECO:0000256" key="4">
    <source>
        <dbReference type="ARBA" id="ARBA00023163"/>
    </source>
</evidence>
<evidence type="ECO:0000313" key="7">
    <source>
        <dbReference type="EMBL" id="MET4576819.1"/>
    </source>
</evidence>
<evidence type="ECO:0000256" key="3">
    <source>
        <dbReference type="ARBA" id="ARBA00023152"/>
    </source>
</evidence>
<dbReference type="CDD" id="cd05013">
    <property type="entry name" value="SIS_RpiR"/>
    <property type="match status" value="1"/>
</dbReference>
<dbReference type="Gene3D" id="3.40.50.10490">
    <property type="entry name" value="Glucose-6-phosphate isomerase like protein, domain 1"/>
    <property type="match status" value="1"/>
</dbReference>
<dbReference type="InterPro" id="IPR035472">
    <property type="entry name" value="RpiR-like_SIS"/>
</dbReference>
<dbReference type="SUPFAM" id="SSF46689">
    <property type="entry name" value="Homeodomain-like"/>
    <property type="match status" value="1"/>
</dbReference>
<dbReference type="PANTHER" id="PTHR30514">
    <property type="entry name" value="GLUCOKINASE"/>
    <property type="match status" value="1"/>
</dbReference>
<evidence type="ECO:0000256" key="2">
    <source>
        <dbReference type="ARBA" id="ARBA00023125"/>
    </source>
</evidence>
<keyword evidence="3" id="KW-0324">Glycolysis</keyword>
<comment type="caution">
    <text evidence="7">The sequence shown here is derived from an EMBL/GenBank/DDBJ whole genome shotgun (WGS) entry which is preliminary data.</text>
</comment>
<dbReference type="PROSITE" id="PS51071">
    <property type="entry name" value="HTH_RPIR"/>
    <property type="match status" value="1"/>
</dbReference>
<evidence type="ECO:0000313" key="8">
    <source>
        <dbReference type="Proteomes" id="UP001549320"/>
    </source>
</evidence>
<dbReference type="SUPFAM" id="SSF53697">
    <property type="entry name" value="SIS domain"/>
    <property type="match status" value="1"/>
</dbReference>
<evidence type="ECO:0000256" key="1">
    <source>
        <dbReference type="ARBA" id="ARBA00023015"/>
    </source>
</evidence>
<dbReference type="PROSITE" id="PS51464">
    <property type="entry name" value="SIS"/>
    <property type="match status" value="1"/>
</dbReference>
<dbReference type="InterPro" id="IPR001347">
    <property type="entry name" value="SIS_dom"/>
</dbReference>
<dbReference type="InterPro" id="IPR047640">
    <property type="entry name" value="RpiR-like"/>
</dbReference>
<keyword evidence="1" id="KW-0805">Transcription regulation</keyword>
<dbReference type="InterPro" id="IPR046348">
    <property type="entry name" value="SIS_dom_sf"/>
</dbReference>
<dbReference type="Pfam" id="PF01380">
    <property type="entry name" value="SIS"/>
    <property type="match status" value="1"/>
</dbReference>
<organism evidence="7 8">
    <name type="scientific">Ottowia thiooxydans</name>
    <dbReference type="NCBI Taxonomy" id="219182"/>
    <lineage>
        <taxon>Bacteria</taxon>
        <taxon>Pseudomonadati</taxon>
        <taxon>Pseudomonadota</taxon>
        <taxon>Betaproteobacteria</taxon>
        <taxon>Burkholderiales</taxon>
        <taxon>Comamonadaceae</taxon>
        <taxon>Ottowia</taxon>
    </lineage>
</organism>
<dbReference type="PANTHER" id="PTHR30514:SF18">
    <property type="entry name" value="RPIR-FAMILY TRANSCRIPTIONAL REGULATOR"/>
    <property type="match status" value="1"/>
</dbReference>
<evidence type="ECO:0000259" key="5">
    <source>
        <dbReference type="PROSITE" id="PS51071"/>
    </source>
</evidence>
<feature type="domain" description="SIS" evidence="6">
    <location>
        <begin position="139"/>
        <end position="275"/>
    </location>
</feature>
<feature type="domain" description="HTH rpiR-type" evidence="5">
    <location>
        <begin position="12"/>
        <end position="88"/>
    </location>
</feature>
<evidence type="ECO:0000259" key="6">
    <source>
        <dbReference type="PROSITE" id="PS51464"/>
    </source>
</evidence>
<keyword evidence="2 7" id="KW-0238">DNA-binding</keyword>
<sequence length="296" mass="32301">MVQLSVENLREILNQERARSGRSRVGEKALVVLEDMLNRPGPAAVDSISELAAKNGVDPSTLTRLGKRLGFAGFAELQDVFRRQVAQTQPFYSSRVQERVAEPVGIDDPQELIRIHAQSECQRVLKLANSLDADAVTRAVDAIVSARHVHVLAMRATYAFSHFFGTYLGTLRENVTILGVPGQGLTLELASLTPDDLLVAVSFRPYTRAVVAAVEVMKENGVPILALTDADSPIQVGPEHGTSVVIDEPFYFDSATSQFFAIQTILLAAARRLGPSAVAMVKRRERLDKALNVEIT</sequence>
<dbReference type="Gene3D" id="1.10.10.10">
    <property type="entry name" value="Winged helix-like DNA-binding domain superfamily/Winged helix DNA-binding domain"/>
    <property type="match status" value="1"/>
</dbReference>
<proteinExistence type="predicted"/>
<dbReference type="Proteomes" id="UP001549320">
    <property type="component" value="Unassembled WGS sequence"/>
</dbReference>
<dbReference type="InterPro" id="IPR000281">
    <property type="entry name" value="HTH_RpiR"/>
</dbReference>
<keyword evidence="4" id="KW-0804">Transcription</keyword>
<keyword evidence="8" id="KW-1185">Reference proteome</keyword>
<dbReference type="EMBL" id="JBEPSH010000003">
    <property type="protein sequence ID" value="MET4576819.1"/>
    <property type="molecule type" value="Genomic_DNA"/>
</dbReference>
<reference evidence="7 8" key="1">
    <citation type="submission" date="2024-06" db="EMBL/GenBank/DDBJ databases">
        <title>Sorghum-associated microbial communities from plants grown in Nebraska, USA.</title>
        <authorList>
            <person name="Schachtman D."/>
        </authorList>
    </citation>
    <scope>NUCLEOTIDE SEQUENCE [LARGE SCALE GENOMIC DNA]</scope>
    <source>
        <strain evidence="7 8">2709</strain>
    </source>
</reference>
<dbReference type="GO" id="GO:0003677">
    <property type="term" value="F:DNA binding"/>
    <property type="evidence" value="ECO:0007669"/>
    <property type="project" value="UniProtKB-KW"/>
</dbReference>